<evidence type="ECO:0000256" key="1">
    <source>
        <dbReference type="SAM" id="Phobius"/>
    </source>
</evidence>
<dbReference type="PROSITE" id="PS51257">
    <property type="entry name" value="PROKAR_LIPOPROTEIN"/>
    <property type="match status" value="1"/>
</dbReference>
<dbReference type="STRING" id="33033.NW74_00265"/>
<accession>A0A0B4RZJ1</accession>
<dbReference type="OrthoDB" id="1701175at2"/>
<keyword evidence="1" id="KW-0472">Membrane</keyword>
<dbReference type="EMBL" id="CP009761">
    <property type="protein sequence ID" value="AIZ35918.1"/>
    <property type="molecule type" value="Genomic_DNA"/>
</dbReference>
<protein>
    <recommendedName>
        <fullName evidence="4">Lipoprotein</fullName>
    </recommendedName>
</protein>
<keyword evidence="1" id="KW-1133">Transmembrane helix</keyword>
<evidence type="ECO:0000313" key="3">
    <source>
        <dbReference type="Proteomes" id="UP000031386"/>
    </source>
</evidence>
<keyword evidence="3" id="KW-1185">Reference proteome</keyword>
<dbReference type="AlphaFoldDB" id="A0A0B4RZJ1"/>
<sequence length="157" mass="18940">MKNKFGIYLMIGIIFILFLCSGFYIAYTVLSCNDLYIGTYMFFSLSILGYFILAYIILTRILFRLKFRNEMICYFNGDKLYTSNHLFPIDTDKIEKVVIKSTSKYRSNRAYKVSIKIKDRFFRYTFGIGHISEDKEQKKYDYFLRELKKRHIDYEIK</sequence>
<reference evidence="2 3" key="1">
    <citation type="submission" date="2014-10" db="EMBL/GenBank/DDBJ databases">
        <title>Complete genome sequence of Parvimonas micra KCOM 1535 (= ChDC B708).</title>
        <authorList>
            <person name="Kook J.-K."/>
            <person name="Park S.-N."/>
            <person name="Lim Y.K."/>
            <person name="Roh H."/>
        </authorList>
    </citation>
    <scope>NUCLEOTIDE SEQUENCE [LARGE SCALE GENOMIC DNA]</scope>
    <source>
        <strain evidence="3">KCOM 1535 / ChDC B708</strain>
    </source>
</reference>
<feature type="transmembrane region" description="Helical" evidence="1">
    <location>
        <begin position="35"/>
        <end position="58"/>
    </location>
</feature>
<name>A0A0B4RZJ1_9FIRM</name>
<proteinExistence type="predicted"/>
<organism evidence="2 3">
    <name type="scientific">Parvimonas micra</name>
    <dbReference type="NCBI Taxonomy" id="33033"/>
    <lineage>
        <taxon>Bacteria</taxon>
        <taxon>Bacillati</taxon>
        <taxon>Bacillota</taxon>
        <taxon>Tissierellia</taxon>
        <taxon>Tissierellales</taxon>
        <taxon>Peptoniphilaceae</taxon>
        <taxon>Parvimonas</taxon>
    </lineage>
</organism>
<gene>
    <name evidence="2" type="ORF">NW74_00265</name>
</gene>
<dbReference type="RefSeq" id="WP_041953197.1">
    <property type="nucleotide sequence ID" value="NZ_CP009761.1"/>
</dbReference>
<dbReference type="KEGG" id="pmic:NW74_00265"/>
<feature type="transmembrane region" description="Helical" evidence="1">
    <location>
        <begin position="7"/>
        <end position="29"/>
    </location>
</feature>
<evidence type="ECO:0008006" key="4">
    <source>
        <dbReference type="Google" id="ProtNLM"/>
    </source>
</evidence>
<keyword evidence="1" id="KW-0812">Transmembrane</keyword>
<evidence type="ECO:0000313" key="2">
    <source>
        <dbReference type="EMBL" id="AIZ35918.1"/>
    </source>
</evidence>
<dbReference type="Proteomes" id="UP000031386">
    <property type="component" value="Chromosome"/>
</dbReference>